<name>A0ABX4H812_9CORY</name>
<evidence type="ECO:0000313" key="3">
    <source>
        <dbReference type="EMBL" id="PAT05416.1"/>
    </source>
</evidence>
<accession>A0ABX4H812</accession>
<reference evidence="3 4" key="1">
    <citation type="submission" date="2017-08" db="EMBL/GenBank/DDBJ databases">
        <title>Whole genome sequences of 6 clinical strains closest to Corynebacterium imitans.</title>
        <authorList>
            <person name="Bernier A.-M."/>
            <person name="Burdz T."/>
            <person name="Bernard K."/>
        </authorList>
    </citation>
    <scope>NUCLEOTIDE SEQUENCE [LARGE SCALE GENOMIC DNA]</scope>
    <source>
        <strain evidence="3 4">NML93-0607</strain>
    </source>
</reference>
<dbReference type="Pfam" id="PF20171">
    <property type="entry name" value="OpcA_G6PD_C"/>
    <property type="match status" value="1"/>
</dbReference>
<evidence type="ECO:0000259" key="1">
    <source>
        <dbReference type="Pfam" id="PF10128"/>
    </source>
</evidence>
<dbReference type="PANTHER" id="PTHR38658:SF1">
    <property type="entry name" value="OXPP CYCLE PROTEIN OPCA-RELATED"/>
    <property type="match status" value="1"/>
</dbReference>
<comment type="caution">
    <text evidence="3">The sequence shown here is derived from an EMBL/GenBank/DDBJ whole genome shotgun (WGS) entry which is preliminary data.</text>
</comment>
<dbReference type="InterPro" id="IPR004555">
    <property type="entry name" value="G6PDH_assembly_OpcA"/>
</dbReference>
<dbReference type="InterPro" id="IPR046802">
    <property type="entry name" value="OpcA_G6PD_C"/>
</dbReference>
<keyword evidence="4" id="KW-1185">Reference proteome</keyword>
<dbReference type="Pfam" id="PF10128">
    <property type="entry name" value="OpcA_G6PD_assem"/>
    <property type="match status" value="1"/>
</dbReference>
<gene>
    <name evidence="3" type="ORF">CKJ81_09650</name>
</gene>
<feature type="domain" description="Glucose-6-phosphate dehydrogenase assembly protein OpcA N-terminal" evidence="1">
    <location>
        <begin position="52"/>
        <end position="154"/>
    </location>
</feature>
<dbReference type="InterPro" id="IPR046801">
    <property type="entry name" value="OpcA_G6PD_N"/>
</dbReference>
<evidence type="ECO:0000313" key="4">
    <source>
        <dbReference type="Proteomes" id="UP000218281"/>
    </source>
</evidence>
<proteinExistence type="predicted"/>
<sequence length="318" mass="33695">MIISLPDTTTSQIANALIQAQENFSLSSGRVLTLLVAARDTEDSDTILETVRAATREHPARVLVLLLGDETAPTSMNADLIVAAHSGASEMVVMRLFGDLTHHLGAVVTPLLLPDTPIVAWWPNEAPACPKEAELGSIAQRRITNAHSDASGDQLRARTDGYQPGDSDLAWSRITPWRGAVASALDRYHDDPVKSVHIDGPADDPSVDIAAGWLAACLNVDVTRGTGDSTSDSTNDSAVHGAPITRLTLHCGGGDVTVEVVDDNTARITVPGSPDSYVALSARTDAECLAEELRHLDNDVTYARALRGLSGVTRATEQ</sequence>
<dbReference type="EMBL" id="NSGO01000009">
    <property type="protein sequence ID" value="PAT05416.1"/>
    <property type="molecule type" value="Genomic_DNA"/>
</dbReference>
<dbReference type="Proteomes" id="UP000218281">
    <property type="component" value="Unassembled WGS sequence"/>
</dbReference>
<feature type="domain" description="Glucose-6-phosphate dehydrogenase assembly protein OpcA C-terminal" evidence="2">
    <location>
        <begin position="164"/>
        <end position="306"/>
    </location>
</feature>
<evidence type="ECO:0000259" key="2">
    <source>
        <dbReference type="Pfam" id="PF20171"/>
    </source>
</evidence>
<dbReference type="RefSeq" id="WP_095536183.1">
    <property type="nucleotide sequence ID" value="NZ_NSGO01000009.1"/>
</dbReference>
<dbReference type="PANTHER" id="PTHR38658">
    <property type="entry name" value="OXPP CYCLE PROTEIN OPCA-RELATED"/>
    <property type="match status" value="1"/>
</dbReference>
<protein>
    <submittedName>
        <fullName evidence="3">Oxppcycle protein OpcA</fullName>
    </submittedName>
</protein>
<organism evidence="3 4">
    <name type="scientific">Corynebacterium hadale</name>
    <dbReference type="NCBI Taxonomy" id="2026255"/>
    <lineage>
        <taxon>Bacteria</taxon>
        <taxon>Bacillati</taxon>
        <taxon>Actinomycetota</taxon>
        <taxon>Actinomycetes</taxon>
        <taxon>Mycobacteriales</taxon>
        <taxon>Corynebacteriaceae</taxon>
        <taxon>Corynebacterium</taxon>
    </lineage>
</organism>